<gene>
    <name evidence="5" type="primary">scpB</name>
    <name evidence="5" type="ORF">NCTC13079_00748</name>
</gene>
<accession>A0A3S5BW54</accession>
<dbReference type="SUPFAM" id="SSF46785">
    <property type="entry name" value="Winged helix' DNA-binding domain"/>
    <property type="match status" value="2"/>
</dbReference>
<dbReference type="GO" id="GO:0051304">
    <property type="term" value="P:chromosome separation"/>
    <property type="evidence" value="ECO:0007669"/>
    <property type="project" value="InterPro"/>
</dbReference>
<sequence>MHPKARLEALLFAWGDPLTEGEMADALSLRKEEVRSLLGEYARELEAEESGLRLVRTENSYQLSTKPQLFSEISDYAQKTREKHLTNAALETLSIVAYRQPVLKAEIEEIRGVRCDQVLKNLQEADLVRILGKREIVGRPNVYGTTEFFLKKFGLESLEDLPKEGTEEQNFLGEV</sequence>
<evidence type="ECO:0000256" key="1">
    <source>
        <dbReference type="ARBA" id="ARBA00022490"/>
    </source>
</evidence>
<dbReference type="OrthoDB" id="9806226at2"/>
<dbReference type="PANTHER" id="PTHR34298:SF2">
    <property type="entry name" value="SEGREGATION AND CONDENSATION PROTEIN B"/>
    <property type="match status" value="1"/>
</dbReference>
<dbReference type="Gene3D" id="1.10.10.10">
    <property type="entry name" value="Winged helix-like DNA-binding domain superfamily/Winged helix DNA-binding domain"/>
    <property type="match status" value="2"/>
</dbReference>
<keyword evidence="3" id="KW-0159">Chromosome partition</keyword>
<dbReference type="PANTHER" id="PTHR34298">
    <property type="entry name" value="SEGREGATION AND CONDENSATION PROTEIN B"/>
    <property type="match status" value="1"/>
</dbReference>
<proteinExistence type="predicted"/>
<dbReference type="InterPro" id="IPR036390">
    <property type="entry name" value="WH_DNA-bd_sf"/>
</dbReference>
<evidence type="ECO:0000256" key="4">
    <source>
        <dbReference type="ARBA" id="ARBA00023306"/>
    </source>
</evidence>
<dbReference type="InterPro" id="IPR036388">
    <property type="entry name" value="WH-like_DNA-bd_sf"/>
</dbReference>
<dbReference type="InterPro" id="IPR005234">
    <property type="entry name" value="ScpB_csome_segregation"/>
</dbReference>
<evidence type="ECO:0000313" key="5">
    <source>
        <dbReference type="EMBL" id="VEJ35555.1"/>
    </source>
</evidence>
<dbReference type="EMBL" id="LR134523">
    <property type="protein sequence ID" value="VEJ35555.1"/>
    <property type="molecule type" value="Genomic_DNA"/>
</dbReference>
<organism evidence="5 6">
    <name type="scientific">Aedoeadaptatus ivorii</name>
    <dbReference type="NCBI Taxonomy" id="54006"/>
    <lineage>
        <taxon>Bacteria</taxon>
        <taxon>Bacillati</taxon>
        <taxon>Bacillota</taxon>
        <taxon>Tissierellia</taxon>
        <taxon>Tissierellales</taxon>
        <taxon>Peptoniphilaceae</taxon>
        <taxon>Aedoeadaptatus</taxon>
    </lineage>
</organism>
<dbReference type="Pfam" id="PF04079">
    <property type="entry name" value="SMC_ScpB"/>
    <property type="match status" value="1"/>
</dbReference>
<evidence type="ECO:0000313" key="6">
    <source>
        <dbReference type="Proteomes" id="UP000269544"/>
    </source>
</evidence>
<keyword evidence="6" id="KW-1185">Reference proteome</keyword>
<dbReference type="NCBIfam" id="TIGR00281">
    <property type="entry name" value="SMC-Scp complex subunit ScpB"/>
    <property type="match status" value="1"/>
</dbReference>
<dbReference type="GO" id="GO:0051301">
    <property type="term" value="P:cell division"/>
    <property type="evidence" value="ECO:0007669"/>
    <property type="project" value="UniProtKB-KW"/>
</dbReference>
<dbReference type="RefSeq" id="WP_126465348.1">
    <property type="nucleotide sequence ID" value="NZ_LR134523.1"/>
</dbReference>
<reference evidence="5 6" key="1">
    <citation type="submission" date="2018-12" db="EMBL/GenBank/DDBJ databases">
        <authorList>
            <consortium name="Pathogen Informatics"/>
        </authorList>
    </citation>
    <scope>NUCLEOTIDE SEQUENCE [LARGE SCALE GENOMIC DNA]</scope>
    <source>
        <strain evidence="5 6">NCTC13079</strain>
    </source>
</reference>
<protein>
    <submittedName>
        <fullName evidence="5">Segregation and condensation protein B</fullName>
    </submittedName>
</protein>
<keyword evidence="2" id="KW-0132">Cell division</keyword>
<dbReference type="AlphaFoldDB" id="A0A3S5BW54"/>
<dbReference type="Proteomes" id="UP000269544">
    <property type="component" value="Chromosome"/>
</dbReference>
<keyword evidence="4" id="KW-0131">Cell cycle</keyword>
<evidence type="ECO:0000256" key="2">
    <source>
        <dbReference type="ARBA" id="ARBA00022618"/>
    </source>
</evidence>
<keyword evidence="1" id="KW-0963">Cytoplasm</keyword>
<name>A0A3S5BW54_9FIRM</name>
<dbReference type="KEGG" id="piv:NCTC13079_00748"/>
<evidence type="ECO:0000256" key="3">
    <source>
        <dbReference type="ARBA" id="ARBA00022829"/>
    </source>
</evidence>
<dbReference type="PIRSF" id="PIRSF019345">
    <property type="entry name" value="ScpB"/>
    <property type="match status" value="1"/>
</dbReference>